<accession>A0A4S8NFW2</accession>
<keyword evidence="7" id="KW-1185">Reference proteome</keyword>
<evidence type="ECO:0000256" key="3">
    <source>
        <dbReference type="ARBA" id="ARBA00023027"/>
    </source>
</evidence>
<protein>
    <submittedName>
        <fullName evidence="6">Iron-containing alcohol dehydrogenase</fullName>
    </submittedName>
</protein>
<gene>
    <name evidence="6" type="ORF">E9934_08990</name>
</gene>
<evidence type="ECO:0000256" key="1">
    <source>
        <dbReference type="ARBA" id="ARBA00007358"/>
    </source>
</evidence>
<keyword evidence="3" id="KW-0520">NAD</keyword>
<dbReference type="Pfam" id="PF25137">
    <property type="entry name" value="ADH_Fe_C"/>
    <property type="match status" value="1"/>
</dbReference>
<feature type="domain" description="Fe-containing alcohol dehydrogenase-like C-terminal" evidence="5">
    <location>
        <begin position="246"/>
        <end position="428"/>
    </location>
</feature>
<evidence type="ECO:0000256" key="2">
    <source>
        <dbReference type="ARBA" id="ARBA00023002"/>
    </source>
</evidence>
<comment type="similarity">
    <text evidence="1">Belongs to the iron-containing alcohol dehydrogenase family.</text>
</comment>
<reference evidence="6 7" key="1">
    <citation type="journal article" date="2009" name="Int. J. Syst. Evol. Microbiol.">
        <title>Nocardioides caeni sp. nov., isolated from wastewater.</title>
        <authorList>
            <person name="Yoon J.H."/>
            <person name="Kang S.J."/>
            <person name="Park S."/>
            <person name="Kim W."/>
            <person name="Oh T.K."/>
        </authorList>
    </citation>
    <scope>NUCLEOTIDE SEQUENCE [LARGE SCALE GENOMIC DNA]</scope>
    <source>
        <strain evidence="6 7">DSM 23134</strain>
    </source>
</reference>
<dbReference type="PROSITE" id="PS00913">
    <property type="entry name" value="ADH_IRON_1"/>
    <property type="match status" value="1"/>
</dbReference>
<dbReference type="GO" id="GO:0004022">
    <property type="term" value="F:alcohol dehydrogenase (NAD+) activity"/>
    <property type="evidence" value="ECO:0007669"/>
    <property type="project" value="TreeGrafter"/>
</dbReference>
<sequence>MPKQPLPGDRKTDDAGPHHHEVVLLHLPHSLLFLMRNIYHLRCGSHNPNPSGNGVPMIAIDEFLFPRRLVAAPGAASRLGRLMLGDQVPLGAVMVIADSIVHELGLDRGLVTDLEDNGYQPLVFAEITGEPDDLVLKRAVAAARSAGAVAFIGIGGGSALDVAKLVAHAVGGDVEPDELRGPVAPIADFPFLALVPTTVGTGAEATRVAMFAVGGAKRAVLSPQFVPAVAVLDADLVAGLPAPVVAATALDALSHALESAMSTTSNDLTWQFSVQAARTVLDRLPPALAGDAEARGDLLYASFLAGVALNAGVVLGHSMSYVLAARHGLAHGVGCSLALPYCLAYNQTMDAPRAARLAAEVLQDEASGLLDLATRVARLSADAGLPTDLLGFGSGTEEPAQLAARVVSDYPRPTNPVPLETGRLTTLITHLRSGDLAGAWTAMGATP</sequence>
<dbReference type="Proteomes" id="UP000307087">
    <property type="component" value="Unassembled WGS sequence"/>
</dbReference>
<dbReference type="CDD" id="cd08551">
    <property type="entry name" value="Fe-ADH"/>
    <property type="match status" value="1"/>
</dbReference>
<evidence type="ECO:0000259" key="4">
    <source>
        <dbReference type="Pfam" id="PF00465"/>
    </source>
</evidence>
<dbReference type="GO" id="GO:0046872">
    <property type="term" value="F:metal ion binding"/>
    <property type="evidence" value="ECO:0007669"/>
    <property type="project" value="InterPro"/>
</dbReference>
<dbReference type="AlphaFoldDB" id="A0A4S8NFW2"/>
<feature type="domain" description="Alcohol dehydrogenase iron-type/glycerol dehydrogenase GldA" evidence="4">
    <location>
        <begin position="66"/>
        <end position="233"/>
    </location>
</feature>
<keyword evidence="2" id="KW-0560">Oxidoreductase</keyword>
<comment type="caution">
    <text evidence="6">The sequence shown here is derived from an EMBL/GenBank/DDBJ whole genome shotgun (WGS) entry which is preliminary data.</text>
</comment>
<organism evidence="6 7">
    <name type="scientific">Nocardioides caeni</name>
    <dbReference type="NCBI Taxonomy" id="574700"/>
    <lineage>
        <taxon>Bacteria</taxon>
        <taxon>Bacillati</taxon>
        <taxon>Actinomycetota</taxon>
        <taxon>Actinomycetes</taxon>
        <taxon>Propionibacteriales</taxon>
        <taxon>Nocardioidaceae</taxon>
        <taxon>Nocardioides</taxon>
    </lineage>
</organism>
<dbReference type="Gene3D" id="3.40.50.1970">
    <property type="match status" value="1"/>
</dbReference>
<evidence type="ECO:0000313" key="7">
    <source>
        <dbReference type="Proteomes" id="UP000307087"/>
    </source>
</evidence>
<dbReference type="PANTHER" id="PTHR11496:SF102">
    <property type="entry name" value="ALCOHOL DEHYDROGENASE 4"/>
    <property type="match status" value="1"/>
</dbReference>
<dbReference type="InterPro" id="IPR018211">
    <property type="entry name" value="ADH_Fe_CS"/>
</dbReference>
<dbReference type="Gene3D" id="1.20.1090.10">
    <property type="entry name" value="Dehydroquinate synthase-like - alpha domain"/>
    <property type="match status" value="1"/>
</dbReference>
<dbReference type="PANTHER" id="PTHR11496">
    <property type="entry name" value="ALCOHOL DEHYDROGENASE"/>
    <property type="match status" value="1"/>
</dbReference>
<name>A0A4S8NFW2_9ACTN</name>
<evidence type="ECO:0000259" key="5">
    <source>
        <dbReference type="Pfam" id="PF25137"/>
    </source>
</evidence>
<dbReference type="SUPFAM" id="SSF56796">
    <property type="entry name" value="Dehydroquinate synthase-like"/>
    <property type="match status" value="1"/>
</dbReference>
<dbReference type="Pfam" id="PF00465">
    <property type="entry name" value="Fe-ADH"/>
    <property type="match status" value="1"/>
</dbReference>
<dbReference type="InterPro" id="IPR039697">
    <property type="entry name" value="Alcohol_dehydrogenase_Fe"/>
</dbReference>
<dbReference type="InterPro" id="IPR001670">
    <property type="entry name" value="ADH_Fe/GldA"/>
</dbReference>
<dbReference type="EMBL" id="STGW01000004">
    <property type="protein sequence ID" value="THV14772.1"/>
    <property type="molecule type" value="Genomic_DNA"/>
</dbReference>
<dbReference type="InterPro" id="IPR056798">
    <property type="entry name" value="ADH_Fe_C"/>
</dbReference>
<proteinExistence type="inferred from homology"/>
<evidence type="ECO:0000313" key="6">
    <source>
        <dbReference type="EMBL" id="THV14772.1"/>
    </source>
</evidence>